<keyword evidence="1" id="KW-0472">Membrane</keyword>
<dbReference type="PANTHER" id="PTHR43358:SF4">
    <property type="entry name" value="ALPHA_BETA HYDROLASE FOLD-1 DOMAIN-CONTAINING PROTEIN"/>
    <property type="match status" value="1"/>
</dbReference>
<dbReference type="Pfam" id="PF12146">
    <property type="entry name" value="Hydrolase_4"/>
    <property type="match status" value="1"/>
</dbReference>
<name>A0A1I4KVX5_9PROT</name>
<evidence type="ECO:0000256" key="1">
    <source>
        <dbReference type="SAM" id="Phobius"/>
    </source>
</evidence>
<reference evidence="3" key="2">
    <citation type="submission" date="2021-02" db="EMBL/GenBank/DDBJ databases">
        <authorList>
            <person name="Han P."/>
        </authorList>
    </citation>
    <scope>NUCLEOTIDE SEQUENCE</scope>
    <source>
        <strain evidence="3">Nitrosomonas nitrosa 18-3D</strain>
    </source>
</reference>
<dbReference type="RefSeq" id="WP_239654233.1">
    <property type="nucleotide sequence ID" value="NZ_CAJNAP010000034.1"/>
</dbReference>
<keyword evidence="1" id="KW-0812">Transmembrane</keyword>
<keyword evidence="1" id="KW-1133">Transmembrane helix</keyword>
<reference evidence="4 5" key="1">
    <citation type="submission" date="2016-10" db="EMBL/GenBank/DDBJ databases">
        <authorList>
            <person name="de Groot N.N."/>
        </authorList>
    </citation>
    <scope>NUCLEOTIDE SEQUENCE [LARGE SCALE GENOMIC DNA]</scope>
    <source>
        <strain evidence="4 5">Nm146</strain>
    </source>
</reference>
<dbReference type="Proteomes" id="UP000199561">
    <property type="component" value="Unassembled WGS sequence"/>
</dbReference>
<accession>A0A1I4KVX5</accession>
<dbReference type="EMBL" id="FOUF01000001">
    <property type="protein sequence ID" value="SFL82763.1"/>
    <property type="molecule type" value="Genomic_DNA"/>
</dbReference>
<dbReference type="Gene3D" id="3.40.50.1820">
    <property type="entry name" value="alpha/beta hydrolase"/>
    <property type="match status" value="1"/>
</dbReference>
<keyword evidence="5" id="KW-1185">Reference proteome</keyword>
<dbReference type="STRING" id="52442.SAMN05421880_10160"/>
<evidence type="ECO:0000313" key="3">
    <source>
        <dbReference type="EMBL" id="CAE6512916.1"/>
    </source>
</evidence>
<organism evidence="4 5">
    <name type="scientific">Nitrosomonas nitrosa</name>
    <dbReference type="NCBI Taxonomy" id="52442"/>
    <lineage>
        <taxon>Bacteria</taxon>
        <taxon>Pseudomonadati</taxon>
        <taxon>Pseudomonadota</taxon>
        <taxon>Betaproteobacteria</taxon>
        <taxon>Nitrosomonadales</taxon>
        <taxon>Nitrosomonadaceae</taxon>
        <taxon>Nitrosomonas</taxon>
    </lineage>
</organism>
<dbReference type="PANTHER" id="PTHR43358">
    <property type="entry name" value="ALPHA/BETA-HYDROLASE"/>
    <property type="match status" value="1"/>
</dbReference>
<dbReference type="InterPro" id="IPR029058">
    <property type="entry name" value="AB_hydrolase_fold"/>
</dbReference>
<gene>
    <name evidence="3" type="ORF">NMYAN_40188</name>
    <name evidence="4" type="ORF">SAMN05421880_10160</name>
</gene>
<keyword evidence="4" id="KW-0378">Hydrolase</keyword>
<keyword evidence="4" id="KW-0031">Aminopeptidase</keyword>
<feature type="domain" description="Serine aminopeptidase S33" evidence="2">
    <location>
        <begin position="79"/>
        <end position="179"/>
    </location>
</feature>
<dbReference type="EMBL" id="CAJNAP010000034">
    <property type="protein sequence ID" value="CAE6512916.1"/>
    <property type="molecule type" value="Genomic_DNA"/>
</dbReference>
<evidence type="ECO:0000259" key="2">
    <source>
        <dbReference type="Pfam" id="PF12146"/>
    </source>
</evidence>
<dbReference type="Proteomes" id="UP000601736">
    <property type="component" value="Unassembled WGS sequence"/>
</dbReference>
<keyword evidence="4" id="KW-0645">Protease</keyword>
<protein>
    <submittedName>
        <fullName evidence="3">Esterase/lipase</fullName>
    </submittedName>
    <submittedName>
        <fullName evidence="4">Serine aminopeptidase, S33</fullName>
    </submittedName>
</protein>
<proteinExistence type="predicted"/>
<evidence type="ECO:0000313" key="4">
    <source>
        <dbReference type="EMBL" id="SFL82763.1"/>
    </source>
</evidence>
<sequence>MRFPLKFTPKTLYRWLLIQIVSILVAAAIGIVILGEILTGPASTAVGSLMPDFPVEAVRIPAGQDHAVQGWLANGVRGQGIVLLVHSIRSNRLEMLGRARFLNERGYSVLLIDLQAHGETPGKRITFGFLESEDVKTAVTYLRNHYPHEKIAAIGVTLGAAAILLANPPPKLDALVLESLHPTFEQAVENRLKLHLGEFGLWIKPLLLSYLSMLLDLSIEELNPIDRISNLTAPVLFISGTHDRHTTQSEAERLFNAAPQPKELWIVPGAGHYNMHTYDSKSYEERVSSFLDQYL</sequence>
<dbReference type="AlphaFoldDB" id="A0A1I4KVX5"/>
<dbReference type="InterPro" id="IPR052920">
    <property type="entry name" value="DNA-binding_regulatory"/>
</dbReference>
<feature type="transmembrane region" description="Helical" evidence="1">
    <location>
        <begin position="12"/>
        <end position="34"/>
    </location>
</feature>
<evidence type="ECO:0000313" key="5">
    <source>
        <dbReference type="Proteomes" id="UP000199561"/>
    </source>
</evidence>
<dbReference type="InterPro" id="IPR022742">
    <property type="entry name" value="Hydrolase_4"/>
</dbReference>
<dbReference type="GO" id="GO:0004177">
    <property type="term" value="F:aminopeptidase activity"/>
    <property type="evidence" value="ECO:0007669"/>
    <property type="project" value="UniProtKB-KW"/>
</dbReference>
<dbReference type="SUPFAM" id="SSF53474">
    <property type="entry name" value="alpha/beta-Hydrolases"/>
    <property type="match status" value="1"/>
</dbReference>